<evidence type="ECO:0008006" key="5">
    <source>
        <dbReference type="Google" id="ProtNLM"/>
    </source>
</evidence>
<dbReference type="PANTHER" id="PTHR42928:SF5">
    <property type="entry name" value="BLR1237 PROTEIN"/>
    <property type="match status" value="1"/>
</dbReference>
<dbReference type="InterPro" id="IPR042100">
    <property type="entry name" value="Bug_dom1"/>
</dbReference>
<gene>
    <name evidence="3" type="ORF">DNK06_20200</name>
</gene>
<accession>A0A4Q9QI34</accession>
<feature type="chain" id="PRO_5020466140" description="Tripartite tricarboxylate transporter substrate binding protein" evidence="2">
    <location>
        <begin position="25"/>
        <end position="341"/>
    </location>
</feature>
<dbReference type="Gene3D" id="3.40.190.150">
    <property type="entry name" value="Bordetella uptake gene, domain 1"/>
    <property type="match status" value="1"/>
</dbReference>
<dbReference type="OrthoDB" id="9780943at2"/>
<keyword evidence="4" id="KW-1185">Reference proteome</keyword>
<feature type="signal peptide" evidence="2">
    <location>
        <begin position="1"/>
        <end position="24"/>
    </location>
</feature>
<sequence length="341" mass="36823">MTRRAALFSCALTAATLVAGPAFGQSVEEFYRGKALTLIVSADAGTPTDTFARQFARFFAKHIPGQPIPVVQNVIGAGGMVAAASLQTSQPKDGTVVGFLQRNNLYTPLLEPKQSNFDPRKVTWLGSLDKVNYALVAMTRTGVTTADDLFKEELIIGATGFSNENRILPAMLNKYVGTKMKIVPGYTGRSEVYLAMQRGEVDGWASTIDGVQEGEPARMLADGEMKVLLHLAWKSDPAFSDVPNLSAYVTDPDVKALFDFFVSPFEAGRPIALPQGVPQDRLDALRAAFSATIADPEFIAAVEGAGFPVNAIDAVAMERIINKIYDAPVSVIEEARKFRNL</sequence>
<dbReference type="Gene3D" id="3.40.190.10">
    <property type="entry name" value="Periplasmic binding protein-like II"/>
    <property type="match status" value="1"/>
</dbReference>
<dbReference type="InterPro" id="IPR005064">
    <property type="entry name" value="BUG"/>
</dbReference>
<keyword evidence="2" id="KW-0732">Signal</keyword>
<dbReference type="EMBL" id="QJUI01000020">
    <property type="protein sequence ID" value="TBU73821.1"/>
    <property type="molecule type" value="Genomic_DNA"/>
</dbReference>
<dbReference type="Proteomes" id="UP000292302">
    <property type="component" value="Unassembled WGS sequence"/>
</dbReference>
<evidence type="ECO:0000313" key="4">
    <source>
        <dbReference type="Proteomes" id="UP000292302"/>
    </source>
</evidence>
<reference evidence="3 4" key="1">
    <citation type="submission" date="2018-06" db="EMBL/GenBank/DDBJ databases">
        <title>Three novel Pseudomonas species isolated from symptomatic oak.</title>
        <authorList>
            <person name="Bueno-Gonzalez V."/>
            <person name="Brady C."/>
        </authorList>
    </citation>
    <scope>NUCLEOTIDE SEQUENCE [LARGE SCALE GENOMIC DNA]</scope>
    <source>
        <strain evidence="3 4">P9A</strain>
    </source>
</reference>
<dbReference type="PANTHER" id="PTHR42928">
    <property type="entry name" value="TRICARBOXYLATE-BINDING PROTEIN"/>
    <property type="match status" value="1"/>
</dbReference>
<comment type="caution">
    <text evidence="3">The sequence shown here is derived from an EMBL/GenBank/DDBJ whole genome shotgun (WGS) entry which is preliminary data.</text>
</comment>
<dbReference type="Pfam" id="PF03401">
    <property type="entry name" value="TctC"/>
    <property type="match status" value="1"/>
</dbReference>
<dbReference type="SUPFAM" id="SSF53850">
    <property type="entry name" value="Periplasmic binding protein-like II"/>
    <property type="match status" value="1"/>
</dbReference>
<protein>
    <recommendedName>
        <fullName evidence="5">Tripartite tricarboxylate transporter substrate binding protein</fullName>
    </recommendedName>
</protein>
<name>A0A4Q9QI34_9GAMM</name>
<evidence type="ECO:0000313" key="3">
    <source>
        <dbReference type="EMBL" id="TBU73821.1"/>
    </source>
</evidence>
<dbReference type="AlphaFoldDB" id="A0A4Q9QI34"/>
<proteinExistence type="inferred from homology"/>
<evidence type="ECO:0000256" key="1">
    <source>
        <dbReference type="ARBA" id="ARBA00006987"/>
    </source>
</evidence>
<organism evidence="3 4">
    <name type="scientific">Phytopseudomonas daroniae</name>
    <dbReference type="NCBI Taxonomy" id="2487519"/>
    <lineage>
        <taxon>Bacteria</taxon>
        <taxon>Pseudomonadati</taxon>
        <taxon>Pseudomonadota</taxon>
        <taxon>Gammaproteobacteria</taxon>
        <taxon>Pseudomonadales</taxon>
        <taxon>Pseudomonadaceae</taxon>
        <taxon>Phytopseudomonas</taxon>
    </lineage>
</organism>
<evidence type="ECO:0000256" key="2">
    <source>
        <dbReference type="SAM" id="SignalP"/>
    </source>
</evidence>
<comment type="similarity">
    <text evidence="1">Belongs to the UPF0065 (bug) family.</text>
</comment>